<dbReference type="InterPro" id="IPR000182">
    <property type="entry name" value="GNAT_dom"/>
</dbReference>
<dbReference type="EMBL" id="FMWG01000001">
    <property type="protein sequence ID" value="SCZ49823.1"/>
    <property type="molecule type" value="Genomic_DNA"/>
</dbReference>
<dbReference type="Pfam" id="PF00583">
    <property type="entry name" value="Acetyltransf_1"/>
    <property type="match status" value="1"/>
</dbReference>
<dbReference type="Gene3D" id="3.40.630.30">
    <property type="match status" value="1"/>
</dbReference>
<evidence type="ECO:0000259" key="1">
    <source>
        <dbReference type="PROSITE" id="PS51186"/>
    </source>
</evidence>
<dbReference type="STRING" id="1156985.SAMN04488118_101168"/>
<evidence type="ECO:0000313" key="2">
    <source>
        <dbReference type="EMBL" id="SCZ49823.1"/>
    </source>
</evidence>
<dbReference type="SUPFAM" id="SSF55729">
    <property type="entry name" value="Acyl-CoA N-acyltransferases (Nat)"/>
    <property type="match status" value="1"/>
</dbReference>
<dbReference type="PROSITE" id="PS51186">
    <property type="entry name" value="GNAT"/>
    <property type="match status" value="1"/>
</dbReference>
<dbReference type="AlphaFoldDB" id="A0A1G5PJY3"/>
<gene>
    <name evidence="2" type="ORF">SAMN04488118_101168</name>
</gene>
<keyword evidence="2" id="KW-0808">Transferase</keyword>
<accession>A0A1G5PJY3</accession>
<organism evidence="2 3">
    <name type="scientific">Epibacterium ulvae</name>
    <dbReference type="NCBI Taxonomy" id="1156985"/>
    <lineage>
        <taxon>Bacteria</taxon>
        <taxon>Pseudomonadati</taxon>
        <taxon>Pseudomonadota</taxon>
        <taxon>Alphaproteobacteria</taxon>
        <taxon>Rhodobacterales</taxon>
        <taxon>Roseobacteraceae</taxon>
        <taxon>Epibacterium</taxon>
    </lineage>
</organism>
<proteinExistence type="predicted"/>
<protein>
    <submittedName>
        <fullName evidence="2">Acetyltransferase (GNAT) domain-containing protein</fullName>
    </submittedName>
</protein>
<keyword evidence="3" id="KW-1185">Reference proteome</keyword>
<dbReference type="RefSeq" id="WP_090214806.1">
    <property type="nucleotide sequence ID" value="NZ_FMWG01000001.1"/>
</dbReference>
<dbReference type="Proteomes" id="UP000198767">
    <property type="component" value="Unassembled WGS sequence"/>
</dbReference>
<sequence>MVWRLAEQGDLSWIQDFLMQHAQSSMFLLSNLKTHGLGSDAPRALRVWTQEGIHSGVFAITNEGMVMPQASHANEAEWRAAAGLVAGRTIIGVLAEAHQARQFLKYASLGHHPCEVNRDEPGFALDLNDLDVPNVDGLELRPLAQAPRSLIVKWRRDYNVEILGAPQAEAGTRAEAEVSGFLARETHWALYRGANPVSMCGINAQAGPVVQIGGVYTPPDLRSQGLARCAVALMLRHLHHEGAQRAVLFAASDAAAKAYTSLGFQRNGSYALVVFASPTHEKTATVEKCT</sequence>
<reference evidence="2 3" key="1">
    <citation type="submission" date="2016-10" db="EMBL/GenBank/DDBJ databases">
        <authorList>
            <person name="de Groot N.N."/>
        </authorList>
    </citation>
    <scope>NUCLEOTIDE SEQUENCE [LARGE SCALE GENOMIC DNA]</scope>
    <source>
        <strain evidence="2 3">U95</strain>
    </source>
</reference>
<dbReference type="OrthoDB" id="7365268at2"/>
<feature type="domain" description="N-acetyltransferase" evidence="1">
    <location>
        <begin position="138"/>
        <end position="290"/>
    </location>
</feature>
<dbReference type="InterPro" id="IPR016181">
    <property type="entry name" value="Acyl_CoA_acyltransferase"/>
</dbReference>
<evidence type="ECO:0000313" key="3">
    <source>
        <dbReference type="Proteomes" id="UP000198767"/>
    </source>
</evidence>
<dbReference type="GO" id="GO:0016747">
    <property type="term" value="F:acyltransferase activity, transferring groups other than amino-acyl groups"/>
    <property type="evidence" value="ECO:0007669"/>
    <property type="project" value="InterPro"/>
</dbReference>
<name>A0A1G5PJY3_9RHOB</name>